<dbReference type="SUPFAM" id="SSF51395">
    <property type="entry name" value="FMN-linked oxidoreductases"/>
    <property type="match status" value="1"/>
</dbReference>
<dbReference type="PANTHER" id="PTHR10578">
    <property type="entry name" value="S -2-HYDROXY-ACID OXIDASE-RELATED"/>
    <property type="match status" value="1"/>
</dbReference>
<comment type="cofactor">
    <cofactor evidence="1">
        <name>FMN</name>
        <dbReference type="ChEBI" id="CHEBI:58210"/>
    </cofactor>
</comment>
<dbReference type="PANTHER" id="PTHR10578:SF107">
    <property type="entry name" value="2-HYDROXYACID OXIDASE 1"/>
    <property type="match status" value="1"/>
</dbReference>
<evidence type="ECO:0000313" key="7">
    <source>
        <dbReference type="EMBL" id="WGW13198.1"/>
    </source>
</evidence>
<dbReference type="InterPro" id="IPR012133">
    <property type="entry name" value="Alpha-hydoxy_acid_DH_FMN"/>
</dbReference>
<evidence type="ECO:0000313" key="8">
    <source>
        <dbReference type="Proteomes" id="UP001209083"/>
    </source>
</evidence>
<dbReference type="EC" id="1.-.-.-" evidence="7"/>
<keyword evidence="2" id="KW-0285">Flavoprotein</keyword>
<proteinExistence type="inferred from homology"/>
<keyword evidence="3" id="KW-0288">FMN</keyword>
<dbReference type="Proteomes" id="UP001209083">
    <property type="component" value="Chromosome"/>
</dbReference>
<dbReference type="PIRSF" id="PIRSF000138">
    <property type="entry name" value="Al-hdrx_acd_dh"/>
    <property type="match status" value="1"/>
</dbReference>
<evidence type="ECO:0000256" key="3">
    <source>
        <dbReference type="ARBA" id="ARBA00022643"/>
    </source>
</evidence>
<dbReference type="InterPro" id="IPR008259">
    <property type="entry name" value="FMN_hydac_DH_AS"/>
</dbReference>
<dbReference type="RefSeq" id="WP_349640013.1">
    <property type="nucleotide sequence ID" value="NZ_CP090958.1"/>
</dbReference>
<sequence>MSILRRPLPGGSAAVEFARMLLAGGISVDALAAAPTINDIRELARRRIPRMAFDFVDGGADAEITLRANITDLARVSFNPRSLVDVSTQNTAGTVVGEQLPLPLILAPAGSVRITGGDGELSAVRAAGKAGLTYTISTASSWSIEEIAEQATGPLWFQLYMWRSREVVEALVDRARNAGCTALVVTIDVPVNGKRARDQRNGMSIPPQVTVRNAFGALRHPKWLGSLLQGPPIGFRNMLGIAEGSSAMSHQEYINTQLVNLRNSWDDVAWLRRMWDGPLLIKGVISLADAQQAANVGADGIFVSNHGGRQLDSLPSSISMLPQIVTAVGDRLDIIFDGGVRSGADVIKAKALGADAAAIARSWVWGAAAAGERGVDRVIDIYRSEIRETMIMLGVTDISELNRDTVRYPPEWNHAG</sequence>
<protein>
    <submittedName>
        <fullName evidence="7">Alpha-hydroxy acid oxidase</fullName>
        <ecNumber evidence="7">1.-.-.-</ecNumber>
    </submittedName>
</protein>
<feature type="domain" description="FMN hydroxy acid dehydrogenase" evidence="6">
    <location>
        <begin position="29"/>
        <end position="411"/>
    </location>
</feature>
<keyword evidence="8" id="KW-1185">Reference proteome</keyword>
<evidence type="ECO:0000259" key="6">
    <source>
        <dbReference type="PROSITE" id="PS51349"/>
    </source>
</evidence>
<accession>A0ABY8QW37</accession>
<dbReference type="Pfam" id="PF01070">
    <property type="entry name" value="FMN_dh"/>
    <property type="match status" value="1"/>
</dbReference>
<dbReference type="PROSITE" id="PS51349">
    <property type="entry name" value="FMN_HYDROXY_ACID_DH_2"/>
    <property type="match status" value="1"/>
</dbReference>
<dbReference type="EMBL" id="CP090958">
    <property type="protein sequence ID" value="WGW13198.1"/>
    <property type="molecule type" value="Genomic_DNA"/>
</dbReference>
<evidence type="ECO:0000256" key="1">
    <source>
        <dbReference type="ARBA" id="ARBA00001917"/>
    </source>
</evidence>
<reference evidence="7 8" key="1">
    <citation type="submission" date="2023-05" db="EMBL/GenBank/DDBJ databases">
        <title>Lithophilousrod everest ZFBP1038 complete genpme.</title>
        <authorList>
            <person name="Tian M."/>
        </authorList>
    </citation>
    <scope>NUCLEOTIDE SEQUENCE [LARGE SCALE GENOMIC DNA]</scope>
    <source>
        <strain evidence="7 8">ZFBP1038</strain>
    </source>
</reference>
<dbReference type="PROSITE" id="PS00557">
    <property type="entry name" value="FMN_HYDROXY_ACID_DH_1"/>
    <property type="match status" value="1"/>
</dbReference>
<keyword evidence="4 7" id="KW-0560">Oxidoreductase</keyword>
<dbReference type="CDD" id="cd02809">
    <property type="entry name" value="alpha_hydroxyacid_oxid_FMN"/>
    <property type="match status" value="1"/>
</dbReference>
<comment type="similarity">
    <text evidence="5">Belongs to the FMN-dependent alpha-hydroxy acid dehydrogenase family.</text>
</comment>
<dbReference type="Gene3D" id="3.20.20.70">
    <property type="entry name" value="Aldolase class I"/>
    <property type="match status" value="1"/>
</dbReference>
<evidence type="ECO:0000256" key="2">
    <source>
        <dbReference type="ARBA" id="ARBA00022630"/>
    </source>
</evidence>
<gene>
    <name evidence="7" type="ORF">LWF01_05365</name>
</gene>
<organism evidence="7 8">
    <name type="scientific">Saxibacter everestensis</name>
    <dbReference type="NCBI Taxonomy" id="2909229"/>
    <lineage>
        <taxon>Bacteria</taxon>
        <taxon>Bacillati</taxon>
        <taxon>Actinomycetota</taxon>
        <taxon>Actinomycetes</taxon>
        <taxon>Micrococcales</taxon>
        <taxon>Brevibacteriaceae</taxon>
        <taxon>Saxibacter</taxon>
    </lineage>
</organism>
<dbReference type="InterPro" id="IPR000262">
    <property type="entry name" value="FMN-dep_DH"/>
</dbReference>
<dbReference type="GO" id="GO:0016491">
    <property type="term" value="F:oxidoreductase activity"/>
    <property type="evidence" value="ECO:0007669"/>
    <property type="project" value="UniProtKB-KW"/>
</dbReference>
<dbReference type="InterPro" id="IPR013785">
    <property type="entry name" value="Aldolase_TIM"/>
</dbReference>
<evidence type="ECO:0000256" key="5">
    <source>
        <dbReference type="ARBA" id="ARBA00024042"/>
    </source>
</evidence>
<evidence type="ECO:0000256" key="4">
    <source>
        <dbReference type="ARBA" id="ARBA00023002"/>
    </source>
</evidence>
<name>A0ABY8QW37_9MICO</name>
<dbReference type="InterPro" id="IPR037396">
    <property type="entry name" value="FMN_HAD"/>
</dbReference>